<dbReference type="PANTHER" id="PTHR18968:SF13">
    <property type="entry name" value="ACETOLACTATE SYNTHASE CATALYTIC SUBUNIT, MITOCHONDRIAL"/>
    <property type="match status" value="1"/>
</dbReference>
<comment type="caution">
    <text evidence="3">The sequence shown here is derived from an EMBL/GenBank/DDBJ whole genome shotgun (WGS) entry which is preliminary data.</text>
</comment>
<feature type="domain" description="Thiamine pyrophosphate enzyme N-terminal TPP-binding" evidence="2">
    <location>
        <begin position="17"/>
        <end position="134"/>
    </location>
</feature>
<keyword evidence="4" id="KW-1185">Reference proteome</keyword>
<dbReference type="HOGENOM" id="CLU_013748_7_3_5"/>
<dbReference type="InterPro" id="IPR045229">
    <property type="entry name" value="TPP_enz"/>
</dbReference>
<organism evidence="3 4">
    <name type="scientific">Rubellimicrobium thermophilum DSM 16684</name>
    <dbReference type="NCBI Taxonomy" id="1123069"/>
    <lineage>
        <taxon>Bacteria</taxon>
        <taxon>Pseudomonadati</taxon>
        <taxon>Pseudomonadota</taxon>
        <taxon>Alphaproteobacteria</taxon>
        <taxon>Rhodobacterales</taxon>
        <taxon>Roseobacteraceae</taxon>
        <taxon>Rubellimicrobium</taxon>
    </lineage>
</organism>
<dbReference type="GO" id="GO:0005948">
    <property type="term" value="C:acetolactate synthase complex"/>
    <property type="evidence" value="ECO:0007669"/>
    <property type="project" value="TreeGrafter"/>
</dbReference>
<accession>S9QUG7</accession>
<comment type="similarity">
    <text evidence="1">Belongs to the TPP enzyme family.</text>
</comment>
<dbReference type="InterPro" id="IPR012001">
    <property type="entry name" value="Thiamin_PyroP_enz_TPP-bd_dom"/>
</dbReference>
<gene>
    <name evidence="3" type="ORF">ruthe_02904</name>
</gene>
<dbReference type="GO" id="GO:0050660">
    <property type="term" value="F:flavin adenine dinucleotide binding"/>
    <property type="evidence" value="ECO:0007669"/>
    <property type="project" value="TreeGrafter"/>
</dbReference>
<dbReference type="PATRIC" id="fig|1123069.3.peg.2874"/>
<dbReference type="CDD" id="cd07035">
    <property type="entry name" value="TPP_PYR_POX_like"/>
    <property type="match status" value="1"/>
</dbReference>
<evidence type="ECO:0000313" key="4">
    <source>
        <dbReference type="Proteomes" id="UP000015346"/>
    </source>
</evidence>
<evidence type="ECO:0000313" key="3">
    <source>
        <dbReference type="EMBL" id="EPX83278.1"/>
    </source>
</evidence>
<dbReference type="SUPFAM" id="SSF52518">
    <property type="entry name" value="Thiamin diphosphate-binding fold (THDP-binding)"/>
    <property type="match status" value="1"/>
</dbReference>
<dbReference type="PANTHER" id="PTHR18968">
    <property type="entry name" value="THIAMINE PYROPHOSPHATE ENZYMES"/>
    <property type="match status" value="1"/>
</dbReference>
<dbReference type="Gene3D" id="3.40.50.970">
    <property type="match status" value="1"/>
</dbReference>
<dbReference type="InterPro" id="IPR029061">
    <property type="entry name" value="THDP-binding"/>
</dbReference>
<protein>
    <submittedName>
        <fullName evidence="3">Thiamine pyrophosphate enzyme</fullName>
    </submittedName>
</protein>
<evidence type="ECO:0000256" key="1">
    <source>
        <dbReference type="ARBA" id="ARBA00007812"/>
    </source>
</evidence>
<name>S9QUG7_9RHOB</name>
<proteinExistence type="inferred from homology"/>
<dbReference type="AlphaFoldDB" id="S9QUG7"/>
<dbReference type="GO" id="GO:0009099">
    <property type="term" value="P:L-valine biosynthetic process"/>
    <property type="evidence" value="ECO:0007669"/>
    <property type="project" value="TreeGrafter"/>
</dbReference>
<dbReference type="Pfam" id="PF02776">
    <property type="entry name" value="TPP_enzyme_N"/>
    <property type="match status" value="1"/>
</dbReference>
<evidence type="ECO:0000259" key="2">
    <source>
        <dbReference type="Pfam" id="PF02776"/>
    </source>
</evidence>
<dbReference type="GO" id="GO:0003984">
    <property type="term" value="F:acetolactate synthase activity"/>
    <property type="evidence" value="ECO:0007669"/>
    <property type="project" value="TreeGrafter"/>
</dbReference>
<dbReference type="EMBL" id="AOLV01000033">
    <property type="protein sequence ID" value="EPX83278.1"/>
    <property type="molecule type" value="Genomic_DNA"/>
</dbReference>
<dbReference type="Proteomes" id="UP000015346">
    <property type="component" value="Unassembled WGS sequence"/>
</dbReference>
<dbReference type="STRING" id="1123069.ruthe_02904"/>
<sequence length="229" mass="24503">MLITGDGESRMTTPRGMTVGEALVAGLRARGVDRVFGIPGVHTIALYRGLAGSGIHHVTPRHEQGAGFMADGYARATGRPGVAFVITGPGLTNILTPMAQARGDSIPMLVVSSTLARRDLGRGRGALHELPDQRATLATVAVDTQTLFDPANLAEALDRAWAAAQRGRRIWTCLSMCSVCPADPCRPPARFPLPLRPQTAHCARRRHGWGRHDGPSFWQAGAQDGPKHR</sequence>
<dbReference type="GO" id="GO:0030976">
    <property type="term" value="F:thiamine pyrophosphate binding"/>
    <property type="evidence" value="ECO:0007669"/>
    <property type="project" value="InterPro"/>
</dbReference>
<dbReference type="GO" id="GO:0009097">
    <property type="term" value="P:isoleucine biosynthetic process"/>
    <property type="evidence" value="ECO:0007669"/>
    <property type="project" value="TreeGrafter"/>
</dbReference>
<reference evidence="3 4" key="1">
    <citation type="journal article" date="2013" name="Stand. Genomic Sci.">
        <title>Genome sequence of the reddish-pigmented Rubellimicrobium thermophilum type strain (DSM 16684(T)), a member of the Roseobacter clade.</title>
        <authorList>
            <person name="Fiebig A."/>
            <person name="Riedel T."/>
            <person name="Gronow S."/>
            <person name="Petersen J."/>
            <person name="Klenk H.P."/>
            <person name="Goker M."/>
        </authorList>
    </citation>
    <scope>NUCLEOTIDE SEQUENCE [LARGE SCALE GENOMIC DNA]</scope>
    <source>
        <strain evidence="3 4">DSM 16684</strain>
    </source>
</reference>